<keyword evidence="2" id="KW-0997">Cell inner membrane</keyword>
<dbReference type="GO" id="GO:0008360">
    <property type="term" value="P:regulation of cell shape"/>
    <property type="evidence" value="ECO:0007669"/>
    <property type="project" value="UniProtKB-KW"/>
</dbReference>
<evidence type="ECO:0000256" key="3">
    <source>
        <dbReference type="ARBA" id="ARBA00022676"/>
    </source>
</evidence>
<dbReference type="Pfam" id="PF00912">
    <property type="entry name" value="Transgly"/>
    <property type="match status" value="1"/>
</dbReference>
<evidence type="ECO:0000256" key="5">
    <source>
        <dbReference type="ARBA" id="ARBA00022692"/>
    </source>
</evidence>
<evidence type="ECO:0000256" key="4">
    <source>
        <dbReference type="ARBA" id="ARBA00022679"/>
    </source>
</evidence>
<evidence type="ECO:0000256" key="1">
    <source>
        <dbReference type="ARBA" id="ARBA00022475"/>
    </source>
</evidence>
<evidence type="ECO:0000313" key="12">
    <source>
        <dbReference type="EMBL" id="ACY17110.1"/>
    </source>
</evidence>
<evidence type="ECO:0000256" key="10">
    <source>
        <dbReference type="ARBA" id="ARBA00023316"/>
    </source>
</evidence>
<dbReference type="EMBL" id="CP001804">
    <property type="protein sequence ID" value="ACY17110.1"/>
    <property type="molecule type" value="Genomic_DNA"/>
</dbReference>
<evidence type="ECO:0000256" key="8">
    <source>
        <dbReference type="ARBA" id="ARBA00022989"/>
    </source>
</evidence>
<accession>D0LR82</accession>
<evidence type="ECO:0000256" key="2">
    <source>
        <dbReference type="ARBA" id="ARBA00022519"/>
    </source>
</evidence>
<dbReference type="STRING" id="502025.Hoch_4619"/>
<keyword evidence="9" id="KW-0472">Membrane</keyword>
<dbReference type="Pfam" id="PF05359">
    <property type="entry name" value="DUF748"/>
    <property type="match status" value="1"/>
</dbReference>
<keyword evidence="13" id="KW-1185">Reference proteome</keyword>
<dbReference type="KEGG" id="hoh:Hoch_4619"/>
<proteinExistence type="predicted"/>
<dbReference type="RefSeq" id="WP_012829708.1">
    <property type="nucleotide sequence ID" value="NC_013440.1"/>
</dbReference>
<dbReference type="InterPro" id="IPR036950">
    <property type="entry name" value="PBP_transglycosylase"/>
</dbReference>
<dbReference type="Gene3D" id="1.10.3810.10">
    <property type="entry name" value="Biosynthetic peptidoglycan transglycosylase-like"/>
    <property type="match status" value="1"/>
</dbReference>
<reference evidence="12 13" key="1">
    <citation type="journal article" date="2010" name="Stand. Genomic Sci.">
        <title>Complete genome sequence of Haliangium ochraceum type strain (SMP-2).</title>
        <authorList>
            <consortium name="US DOE Joint Genome Institute (JGI-PGF)"/>
            <person name="Ivanova N."/>
            <person name="Daum C."/>
            <person name="Lang E."/>
            <person name="Abt B."/>
            <person name="Kopitz M."/>
            <person name="Saunders E."/>
            <person name="Lapidus A."/>
            <person name="Lucas S."/>
            <person name="Glavina Del Rio T."/>
            <person name="Nolan M."/>
            <person name="Tice H."/>
            <person name="Copeland A."/>
            <person name="Cheng J.F."/>
            <person name="Chen F."/>
            <person name="Bruce D."/>
            <person name="Goodwin L."/>
            <person name="Pitluck S."/>
            <person name="Mavromatis K."/>
            <person name="Pati A."/>
            <person name="Mikhailova N."/>
            <person name="Chen A."/>
            <person name="Palaniappan K."/>
            <person name="Land M."/>
            <person name="Hauser L."/>
            <person name="Chang Y.J."/>
            <person name="Jeffries C.D."/>
            <person name="Detter J.C."/>
            <person name="Brettin T."/>
            <person name="Rohde M."/>
            <person name="Goker M."/>
            <person name="Bristow J."/>
            <person name="Markowitz V."/>
            <person name="Eisen J.A."/>
            <person name="Hugenholtz P."/>
            <person name="Kyrpides N.C."/>
            <person name="Klenk H.P."/>
        </authorList>
    </citation>
    <scope>NUCLEOTIDE SEQUENCE [LARGE SCALE GENOMIC DNA]</scope>
    <source>
        <strain evidence="13">DSM 14365 / CIP 107738 / JCM 11303 / AJ 13395 / SMP-2</strain>
    </source>
</reference>
<gene>
    <name evidence="12" type="ordered locus">Hoch_4619</name>
</gene>
<dbReference type="AlphaFoldDB" id="D0LR82"/>
<keyword evidence="1" id="KW-1003">Cell membrane</keyword>
<keyword evidence="3" id="KW-0328">Glycosyltransferase</keyword>
<evidence type="ECO:0000259" key="11">
    <source>
        <dbReference type="Pfam" id="PF00912"/>
    </source>
</evidence>
<dbReference type="CAZy" id="GT51">
    <property type="family name" value="Glycosyltransferase Family 51"/>
</dbReference>
<dbReference type="InterPro" id="IPR008023">
    <property type="entry name" value="DUF748"/>
</dbReference>
<dbReference type="GO" id="GO:0016763">
    <property type="term" value="F:pentosyltransferase activity"/>
    <property type="evidence" value="ECO:0007669"/>
    <property type="project" value="InterPro"/>
</dbReference>
<feature type="domain" description="Glycosyl transferase family 51" evidence="11">
    <location>
        <begin position="528"/>
        <end position="698"/>
    </location>
</feature>
<keyword evidence="10" id="KW-0961">Cell wall biogenesis/degradation</keyword>
<dbReference type="Proteomes" id="UP000001880">
    <property type="component" value="Chromosome"/>
</dbReference>
<dbReference type="eggNOG" id="COG0744">
    <property type="taxonomic scope" value="Bacteria"/>
</dbReference>
<keyword evidence="8" id="KW-1133">Transmembrane helix</keyword>
<keyword evidence="4 12" id="KW-0808">Transferase</keyword>
<dbReference type="PANTHER" id="PTHR30400:SF0">
    <property type="entry name" value="BIOSYNTHETIC PEPTIDOGLYCAN TRANSGLYCOSYLASE"/>
    <property type="match status" value="1"/>
</dbReference>
<dbReference type="InterPro" id="IPR011812">
    <property type="entry name" value="Pep_trsgly"/>
</dbReference>
<dbReference type="GO" id="GO:0009252">
    <property type="term" value="P:peptidoglycan biosynthetic process"/>
    <property type="evidence" value="ECO:0007669"/>
    <property type="project" value="UniProtKB-KW"/>
</dbReference>
<name>D0LR82_HALO1</name>
<keyword evidence="5" id="KW-0812">Transmembrane</keyword>
<evidence type="ECO:0000313" key="13">
    <source>
        <dbReference type="Proteomes" id="UP000001880"/>
    </source>
</evidence>
<protein>
    <submittedName>
        <fullName evidence="12">Glycosyl transferase family 51</fullName>
    </submittedName>
</protein>
<dbReference type="PANTHER" id="PTHR30400">
    <property type="entry name" value="MONOFUNCTIONAL BIOSYNTHETIC PEPTIDOGLYCAN TRANSGLYCOSYLASE"/>
    <property type="match status" value="1"/>
</dbReference>
<evidence type="ECO:0000256" key="9">
    <source>
        <dbReference type="ARBA" id="ARBA00023136"/>
    </source>
</evidence>
<evidence type="ECO:0000256" key="6">
    <source>
        <dbReference type="ARBA" id="ARBA00022960"/>
    </source>
</evidence>
<dbReference type="OrthoDB" id="9766909at2"/>
<organism evidence="12 13">
    <name type="scientific">Haliangium ochraceum (strain DSM 14365 / JCM 11303 / SMP-2)</name>
    <dbReference type="NCBI Taxonomy" id="502025"/>
    <lineage>
        <taxon>Bacteria</taxon>
        <taxon>Pseudomonadati</taxon>
        <taxon>Myxococcota</taxon>
        <taxon>Polyangia</taxon>
        <taxon>Haliangiales</taxon>
        <taxon>Kofleriaceae</taxon>
        <taxon>Haliangium</taxon>
    </lineage>
</organism>
<dbReference type="HOGENOM" id="CLU_389213_0_0_7"/>
<dbReference type="GO" id="GO:0071555">
    <property type="term" value="P:cell wall organization"/>
    <property type="evidence" value="ECO:0007669"/>
    <property type="project" value="UniProtKB-KW"/>
</dbReference>
<keyword evidence="7" id="KW-0573">Peptidoglycan synthesis</keyword>
<dbReference type="eggNOG" id="COG2982">
    <property type="taxonomic scope" value="Bacteria"/>
</dbReference>
<dbReference type="SUPFAM" id="SSF53955">
    <property type="entry name" value="Lysozyme-like"/>
    <property type="match status" value="1"/>
</dbReference>
<sequence length="749" mass="81967">MRRLLSSTRRLLRVCAIVLGLVGLLALAAWLFFPQIGAWAVKSRGLPRLEAALGRELAVAEVEVTRSRVVLRGITVRGPADAEDRPLAQIARVAVDFDLWQAARGRPRLGAALIDGLGAHVVRHADGSDNVRDLLRRLREQGAAPQAGEGGVDTGAGVSLRPSSVTLTRGTLTVEDRGHGVELTVGGVSAELDAAGALSAELDDIAIDSGAAAGVGDGPRLSAQVAHAVLTTTLDRPVENALVRIEDATATATARHSVTLSAVSGTLSPEGGSALALDLAGSYGGSSEPLWQARGSIDLATRQASIDVVAEEFSFDRVDEILRDTVVVDYEETTTSADLHIEIDDQRVALAGQFQLRGLNVFHPMVAKNPLRDIEVAGELVAEIDRSARRIALERAELRSRGVVFSMNGALALAGGADADTGTVREQPRLSVRFQIPEVPCQQVLDAIPDAMVPYLEDFTLRGDFDADVLLEVDWADLDALTLDGHVGLLQCRARETGRDTIAERLAATFTHYVEVERDEWLAFDIGPENPDFVPLLEVSPHILNAFMTTEDSRFYDHKGFISREFRSALVKNLEAGYFRFGASSITMQTVKNVLLYREKTLARKLQELVLTWYIETQLEKDRILEIYVNAIEYGPGLYGIGPAVRHYFGKEPIDVNPVEAVFLASLLPSPKRRYQQYCEGRLWRATSAKIERVLGTMHDRERLSVEEYEDALLTPLAFDLIPQDEVRDCRRMVKRAIENARPTNPMLQ</sequence>
<dbReference type="InterPro" id="IPR023346">
    <property type="entry name" value="Lysozyme-like_dom_sf"/>
</dbReference>
<dbReference type="InterPro" id="IPR001264">
    <property type="entry name" value="Glyco_trans_51"/>
</dbReference>
<dbReference type="GO" id="GO:0016020">
    <property type="term" value="C:membrane"/>
    <property type="evidence" value="ECO:0007669"/>
    <property type="project" value="InterPro"/>
</dbReference>
<keyword evidence="6" id="KW-0133">Cell shape</keyword>
<dbReference type="GO" id="GO:0009274">
    <property type="term" value="C:peptidoglycan-based cell wall"/>
    <property type="evidence" value="ECO:0007669"/>
    <property type="project" value="InterPro"/>
</dbReference>
<evidence type="ECO:0000256" key="7">
    <source>
        <dbReference type="ARBA" id="ARBA00022984"/>
    </source>
</evidence>